<reference evidence="4" key="1">
    <citation type="submission" date="2020-05" db="EMBL/GenBank/DDBJ databases">
        <authorList>
            <person name="Chiriac C."/>
            <person name="Salcher M."/>
            <person name="Ghai R."/>
            <person name="Kavagutti S V."/>
        </authorList>
    </citation>
    <scope>NUCLEOTIDE SEQUENCE</scope>
</reference>
<gene>
    <name evidence="4" type="ORF">UFOPK1493_03591</name>
</gene>
<evidence type="ECO:0000256" key="3">
    <source>
        <dbReference type="SAM" id="Phobius"/>
    </source>
</evidence>
<dbReference type="PROSITE" id="PS51257">
    <property type="entry name" value="PROKAR_LIPOPROTEIN"/>
    <property type="match status" value="1"/>
</dbReference>
<accession>A0A6J6FIQ3</accession>
<protein>
    <submittedName>
        <fullName evidence="4">Unannotated protein</fullName>
    </submittedName>
</protein>
<feature type="transmembrane region" description="Helical" evidence="3">
    <location>
        <begin position="61"/>
        <end position="79"/>
    </location>
</feature>
<evidence type="ECO:0000256" key="1">
    <source>
        <dbReference type="SAM" id="Coils"/>
    </source>
</evidence>
<keyword evidence="3" id="KW-0812">Transmembrane</keyword>
<evidence type="ECO:0000256" key="2">
    <source>
        <dbReference type="SAM" id="MobiDB-lite"/>
    </source>
</evidence>
<keyword evidence="3" id="KW-0472">Membrane</keyword>
<feature type="coiled-coil region" evidence="1">
    <location>
        <begin position="75"/>
        <end position="105"/>
    </location>
</feature>
<keyword evidence="1" id="KW-0175">Coiled coil</keyword>
<organism evidence="4">
    <name type="scientific">freshwater metagenome</name>
    <dbReference type="NCBI Taxonomy" id="449393"/>
    <lineage>
        <taxon>unclassified sequences</taxon>
        <taxon>metagenomes</taxon>
        <taxon>ecological metagenomes</taxon>
    </lineage>
</organism>
<dbReference type="AlphaFoldDB" id="A0A6J6FIQ3"/>
<name>A0A6J6FIQ3_9ZZZZ</name>
<feature type="region of interest" description="Disordered" evidence="2">
    <location>
        <begin position="179"/>
        <end position="200"/>
    </location>
</feature>
<proteinExistence type="predicted"/>
<sequence>MQRQVLRWGGIGVVLVVLSGCSTRTECSPGWGRVIPASCTKETEIPVLDDLARQFGFSREVFISLLIVLVVCGVVDHFARNRKRLAQESAQLDEEQTNARRAEQSDETYWVVGVRASNDAAHLAAIAMDPKRAETVTAAAVQRLGELGDSEALEVISASSGSDSAREAAQRELQLLRLRRRQVAPPQPQPPEDLRTRNSLERAHDMLRATEALNRGDITPDQYSKIKKMLMDDAT</sequence>
<evidence type="ECO:0000313" key="4">
    <source>
        <dbReference type="EMBL" id="CAB4588287.1"/>
    </source>
</evidence>
<keyword evidence="3" id="KW-1133">Transmembrane helix</keyword>
<dbReference type="EMBL" id="CAEZSR010000210">
    <property type="protein sequence ID" value="CAB4588287.1"/>
    <property type="molecule type" value="Genomic_DNA"/>
</dbReference>